<keyword evidence="1" id="KW-0472">Membrane</keyword>
<gene>
    <name evidence="2" type="ORF">BST83_06295</name>
</gene>
<comment type="caution">
    <text evidence="2">The sequence shown here is derived from an EMBL/GenBank/DDBJ whole genome shotgun (WGS) entry which is preliminary data.</text>
</comment>
<reference evidence="2 3" key="1">
    <citation type="submission" date="2016-11" db="EMBL/GenBank/DDBJ databases">
        <title>Trade-off between light-utilization and light-protection in marine flavobacteria.</title>
        <authorList>
            <person name="Kumagai Y."/>
        </authorList>
    </citation>
    <scope>NUCLEOTIDE SEQUENCE [LARGE SCALE GENOMIC DNA]</scope>
    <source>
        <strain evidence="2 3">ATCC 700397</strain>
    </source>
</reference>
<dbReference type="EMBL" id="MQUA01000013">
    <property type="protein sequence ID" value="PQB06808.1"/>
    <property type="molecule type" value="Genomic_DNA"/>
</dbReference>
<accession>A0A2S7KW94</accession>
<proteinExistence type="predicted"/>
<dbReference type="Proteomes" id="UP000239522">
    <property type="component" value="Unassembled WGS sequence"/>
</dbReference>
<dbReference type="AlphaFoldDB" id="A0A2S7KW94"/>
<keyword evidence="3" id="KW-1185">Reference proteome</keyword>
<protein>
    <submittedName>
        <fullName evidence="2">Uncharacterized protein</fullName>
    </submittedName>
</protein>
<keyword evidence="1" id="KW-0812">Transmembrane</keyword>
<evidence type="ECO:0000313" key="3">
    <source>
        <dbReference type="Proteomes" id="UP000239522"/>
    </source>
</evidence>
<keyword evidence="1" id="KW-1133">Transmembrane helix</keyword>
<sequence>MWNNSSQTAQISIETNQLIIELSSKVNDMQKKIRIRDIREISASVIGIIIFSYLLYEIPFPVTKIACAFSIIWFVFVIYKFRKSKKQNTTNNLSLSMTDQLAQQEVTMQQQAVLLGSSAYWYAIPPFIINFIFIVGLKNPFDFHWTNSIAESILPLTVNFKTGTLIGLAFFYAFIIWINKRVVTKDINPLLKSIKTMQQQLSNE</sequence>
<organism evidence="2 3">
    <name type="scientific">Polaribacter filamentus</name>
    <dbReference type="NCBI Taxonomy" id="53483"/>
    <lineage>
        <taxon>Bacteria</taxon>
        <taxon>Pseudomonadati</taxon>
        <taxon>Bacteroidota</taxon>
        <taxon>Flavobacteriia</taxon>
        <taxon>Flavobacteriales</taxon>
        <taxon>Flavobacteriaceae</taxon>
    </lineage>
</organism>
<feature type="transmembrane region" description="Helical" evidence="1">
    <location>
        <begin position="158"/>
        <end position="178"/>
    </location>
</feature>
<feature type="transmembrane region" description="Helical" evidence="1">
    <location>
        <begin position="38"/>
        <end position="56"/>
    </location>
</feature>
<dbReference type="OrthoDB" id="1441218at2"/>
<feature type="transmembrane region" description="Helical" evidence="1">
    <location>
        <begin position="119"/>
        <end position="138"/>
    </location>
</feature>
<name>A0A2S7KW94_9FLAO</name>
<evidence type="ECO:0000313" key="2">
    <source>
        <dbReference type="EMBL" id="PQB06808.1"/>
    </source>
</evidence>
<evidence type="ECO:0000256" key="1">
    <source>
        <dbReference type="SAM" id="Phobius"/>
    </source>
</evidence>
<feature type="transmembrane region" description="Helical" evidence="1">
    <location>
        <begin position="62"/>
        <end position="79"/>
    </location>
</feature>